<organism evidence="4 5">
    <name type="scientific">Halalkalibacter okhensis</name>
    <dbReference type="NCBI Taxonomy" id="333138"/>
    <lineage>
        <taxon>Bacteria</taxon>
        <taxon>Bacillati</taxon>
        <taxon>Bacillota</taxon>
        <taxon>Bacilli</taxon>
        <taxon>Bacillales</taxon>
        <taxon>Bacillaceae</taxon>
        <taxon>Halalkalibacter</taxon>
    </lineage>
</organism>
<dbReference type="PANTHER" id="PTHR31528:SF3">
    <property type="entry name" value="THIAMINE BIOSYNTHESIS PROTEIN HI_0357-RELATED"/>
    <property type="match status" value="1"/>
</dbReference>
<dbReference type="InterPro" id="IPR027939">
    <property type="entry name" value="NMT1/THI5"/>
</dbReference>
<feature type="region of interest" description="Disordered" evidence="1">
    <location>
        <begin position="13"/>
        <end position="36"/>
    </location>
</feature>
<feature type="domain" description="SsuA/THI5-like" evidence="3">
    <location>
        <begin position="54"/>
        <end position="259"/>
    </location>
</feature>
<reference evidence="4 5" key="1">
    <citation type="submission" date="2014-09" db="EMBL/GenBank/DDBJ databases">
        <title>Genome sequencing and annotation of Bacillus Okhensis strain Kh10-101T.</title>
        <authorList>
            <person name="Prakash J.S."/>
        </authorList>
    </citation>
    <scope>NUCLEOTIDE SEQUENCE [LARGE SCALE GENOMIC DNA]</scope>
    <source>
        <strain evidence="5">Kh10-101T</strain>
    </source>
</reference>
<evidence type="ECO:0000313" key="5">
    <source>
        <dbReference type="Proteomes" id="UP000030832"/>
    </source>
</evidence>
<dbReference type="SUPFAM" id="SSF53850">
    <property type="entry name" value="Periplasmic binding protein-like II"/>
    <property type="match status" value="1"/>
</dbReference>
<dbReference type="Proteomes" id="UP000030832">
    <property type="component" value="Unassembled WGS sequence"/>
</dbReference>
<dbReference type="eggNOG" id="COG0715">
    <property type="taxonomic scope" value="Bacteria"/>
</dbReference>
<dbReference type="GO" id="GO:0009228">
    <property type="term" value="P:thiamine biosynthetic process"/>
    <property type="evidence" value="ECO:0007669"/>
    <property type="project" value="InterPro"/>
</dbReference>
<evidence type="ECO:0000256" key="1">
    <source>
        <dbReference type="SAM" id="MobiDB-lite"/>
    </source>
</evidence>
<gene>
    <name evidence="4" type="ORF">LQ50_02500</name>
</gene>
<keyword evidence="5" id="KW-1185">Reference proteome</keyword>
<dbReference type="Pfam" id="PF09084">
    <property type="entry name" value="NMT1"/>
    <property type="match status" value="1"/>
</dbReference>
<proteinExistence type="predicted"/>
<dbReference type="InterPro" id="IPR015168">
    <property type="entry name" value="SsuA/THI5"/>
</dbReference>
<evidence type="ECO:0000313" key="4">
    <source>
        <dbReference type="EMBL" id="KHF41596.1"/>
    </source>
</evidence>
<dbReference type="PANTHER" id="PTHR31528">
    <property type="entry name" value="4-AMINO-5-HYDROXYMETHYL-2-METHYLPYRIMIDINE PHOSPHATE SYNTHASE THI11-RELATED"/>
    <property type="match status" value="1"/>
</dbReference>
<feature type="compositionally biased region" description="Low complexity" evidence="1">
    <location>
        <begin position="13"/>
        <end position="29"/>
    </location>
</feature>
<dbReference type="STRING" id="333138.LQ50_02500"/>
<protein>
    <recommendedName>
        <fullName evidence="3">SsuA/THI5-like domain-containing protein</fullName>
    </recommendedName>
</protein>
<dbReference type="EMBL" id="JRJU01000002">
    <property type="protein sequence ID" value="KHF41596.1"/>
    <property type="molecule type" value="Genomic_DNA"/>
</dbReference>
<sequence length="334" mass="36951">MLLMMLLVAIGCSSNSNSSTSESESNTGETVEEPNIEETQELTPITQVTTWFAQPSFGGVYAAKYQGLYEEAGLDVTIQNGGPGVSGVQIVAAGEAEIGMAHATDILVARNEGIPIVALAAVFQDYPQAVLFHQGQDITSFSDLNGRTVTTAPGAPWWDYIKEAYELNEVDEMVYSGQLANFIADETSLIQGFVGSETYTLAQEGIEVDYLMVSESGFNPYGVVMFTTEKFLEENPELVRTHVKATMEGYNYYKDHAEEINPFILEDNPDKTMEELNFAAESEVDLIFTGDALDYGVGYMTEERWETLRDQMYELGVIDEKEDLSDIFTTSYLK</sequence>
<evidence type="ECO:0000256" key="2">
    <source>
        <dbReference type="SAM" id="SignalP"/>
    </source>
</evidence>
<comment type="caution">
    <text evidence="4">The sequence shown here is derived from an EMBL/GenBank/DDBJ whole genome shotgun (WGS) entry which is preliminary data.</text>
</comment>
<keyword evidence="2" id="KW-0732">Signal</keyword>
<feature type="chain" id="PRO_5038334392" description="SsuA/THI5-like domain-containing protein" evidence="2">
    <location>
        <begin position="19"/>
        <end position="334"/>
    </location>
</feature>
<name>A0A0B0IPI9_9BACI</name>
<dbReference type="Gene3D" id="3.40.190.10">
    <property type="entry name" value="Periplasmic binding protein-like II"/>
    <property type="match status" value="2"/>
</dbReference>
<evidence type="ECO:0000259" key="3">
    <source>
        <dbReference type="Pfam" id="PF09084"/>
    </source>
</evidence>
<dbReference type="AlphaFoldDB" id="A0A0B0IPI9"/>
<feature type="signal peptide" evidence="2">
    <location>
        <begin position="1"/>
        <end position="18"/>
    </location>
</feature>
<accession>A0A0B0IPI9</accession>